<accession>A0A6B0YYX6</accession>
<dbReference type="Gene3D" id="3.30.70.1450">
    <property type="entry name" value="Regulator of K+ conductance, C-terminal domain"/>
    <property type="match status" value="1"/>
</dbReference>
<dbReference type="SUPFAM" id="SSF116726">
    <property type="entry name" value="TrkA C-terminal domain-like"/>
    <property type="match status" value="1"/>
</dbReference>
<dbReference type="InterPro" id="IPR036291">
    <property type="entry name" value="NAD(P)-bd_dom_sf"/>
</dbReference>
<dbReference type="InterPro" id="IPR006037">
    <property type="entry name" value="RCK_C"/>
</dbReference>
<dbReference type="GO" id="GO:0006813">
    <property type="term" value="P:potassium ion transport"/>
    <property type="evidence" value="ECO:0007669"/>
    <property type="project" value="InterPro"/>
</dbReference>
<evidence type="ECO:0000259" key="3">
    <source>
        <dbReference type="PROSITE" id="PS51202"/>
    </source>
</evidence>
<comment type="caution">
    <text evidence="4">The sequence shown here is derived from an EMBL/GenBank/DDBJ whole genome shotgun (WGS) entry which is preliminary data.</text>
</comment>
<dbReference type="PANTHER" id="PTHR43833">
    <property type="entry name" value="POTASSIUM CHANNEL PROTEIN 2-RELATED-RELATED"/>
    <property type="match status" value="1"/>
</dbReference>
<dbReference type="SUPFAM" id="SSF51735">
    <property type="entry name" value="NAD(P)-binding Rossmann-fold domains"/>
    <property type="match status" value="1"/>
</dbReference>
<dbReference type="PROSITE" id="PS51201">
    <property type="entry name" value="RCK_N"/>
    <property type="match status" value="1"/>
</dbReference>
<dbReference type="Pfam" id="PF02254">
    <property type="entry name" value="TrkA_N"/>
    <property type="match status" value="1"/>
</dbReference>
<proteinExistence type="predicted"/>
<reference evidence="4" key="1">
    <citation type="submission" date="2019-09" db="EMBL/GenBank/DDBJ databases">
        <title>Characterisation of the sponge microbiome using genome-centric metagenomics.</title>
        <authorList>
            <person name="Engelberts J.P."/>
            <person name="Robbins S.J."/>
            <person name="De Goeij J.M."/>
            <person name="Aranda M."/>
            <person name="Bell S.C."/>
            <person name="Webster N.S."/>
        </authorList>
    </citation>
    <scope>NUCLEOTIDE SEQUENCE</scope>
    <source>
        <strain evidence="4">SB0664_bin_27</strain>
    </source>
</reference>
<dbReference type="GO" id="GO:0008324">
    <property type="term" value="F:monoatomic cation transmembrane transporter activity"/>
    <property type="evidence" value="ECO:0007669"/>
    <property type="project" value="InterPro"/>
</dbReference>
<dbReference type="EMBL" id="VXRG01000150">
    <property type="protein sequence ID" value="MXY95395.1"/>
    <property type="molecule type" value="Genomic_DNA"/>
</dbReference>
<dbReference type="InterPro" id="IPR003148">
    <property type="entry name" value="RCK_N"/>
</dbReference>
<evidence type="ECO:0000256" key="1">
    <source>
        <dbReference type="SAM" id="MobiDB-lite"/>
    </source>
</evidence>
<dbReference type="InterPro" id="IPR050721">
    <property type="entry name" value="Trk_Ktr_HKT_K-transport"/>
</dbReference>
<dbReference type="AlphaFoldDB" id="A0A6B0YYX6"/>
<dbReference type="Pfam" id="PF02080">
    <property type="entry name" value="TrkA_C"/>
    <property type="match status" value="1"/>
</dbReference>
<organism evidence="4">
    <name type="scientific">Caldilineaceae bacterium SB0664_bin_27</name>
    <dbReference type="NCBI Taxonomy" id="2605260"/>
    <lineage>
        <taxon>Bacteria</taxon>
        <taxon>Bacillati</taxon>
        <taxon>Chloroflexota</taxon>
        <taxon>Caldilineae</taxon>
        <taxon>Caldilineales</taxon>
        <taxon>Caldilineaceae</taxon>
    </lineage>
</organism>
<feature type="region of interest" description="Disordered" evidence="1">
    <location>
        <begin position="1"/>
        <end position="29"/>
    </location>
</feature>
<sequence>MAASIQIKQSTEDEEPGRLSPPEERTTSSWGRLLRIGRIPGRFIRSLLPFAAQTSSPAPAAREEQASQETASYSPFRRRGRESEFVVIGLGRFGTAVASTLVENGRTVLAIDSDHERVQALSGELPHVVQLDATNIDALRQAGVETFDTGLVCIGTDFENNLLATVLLRQLGVQRVIAKALTITQREILLKVGADEVILPEHEAGRRLGRMMAVDHLVDYLEVSNDVGVVELLAPPSTWEHSLSELSLRQRYGLTVIAVRRGDDLIVSPSASFQIKEEDIVVVLGRMEDAERMRQ</sequence>
<gene>
    <name evidence="4" type="ORF">F4Y42_18290</name>
</gene>
<dbReference type="PANTHER" id="PTHR43833:SF7">
    <property type="entry name" value="KTR SYSTEM POTASSIUM UPTAKE PROTEIN C"/>
    <property type="match status" value="1"/>
</dbReference>
<dbReference type="InterPro" id="IPR036721">
    <property type="entry name" value="RCK_C_sf"/>
</dbReference>
<dbReference type="Gene3D" id="3.40.50.720">
    <property type="entry name" value="NAD(P)-binding Rossmann-like Domain"/>
    <property type="match status" value="1"/>
</dbReference>
<evidence type="ECO:0000313" key="4">
    <source>
        <dbReference type="EMBL" id="MXY95395.1"/>
    </source>
</evidence>
<feature type="domain" description="RCK N-terminal" evidence="2">
    <location>
        <begin position="82"/>
        <end position="199"/>
    </location>
</feature>
<name>A0A6B0YYX6_9CHLR</name>
<dbReference type="PROSITE" id="PS51202">
    <property type="entry name" value="RCK_C"/>
    <property type="match status" value="1"/>
</dbReference>
<protein>
    <submittedName>
        <fullName evidence="4">TrkA family potassium uptake protein</fullName>
    </submittedName>
</protein>
<evidence type="ECO:0000259" key="2">
    <source>
        <dbReference type="PROSITE" id="PS51201"/>
    </source>
</evidence>
<feature type="region of interest" description="Disordered" evidence="1">
    <location>
        <begin position="55"/>
        <end position="76"/>
    </location>
</feature>
<feature type="domain" description="RCK C-terminal" evidence="3">
    <location>
        <begin position="216"/>
        <end position="295"/>
    </location>
</feature>